<proteinExistence type="inferred from homology"/>
<dbReference type="RefSeq" id="WP_142093621.1">
    <property type="nucleotide sequence ID" value="NZ_BAAAMD010000004.1"/>
</dbReference>
<comment type="function">
    <text evidence="1 4">Probably involved in ribonucleotide reductase function.</text>
</comment>
<evidence type="ECO:0000256" key="3">
    <source>
        <dbReference type="ARBA" id="ARBA00020129"/>
    </source>
</evidence>
<dbReference type="HAMAP" id="MF_00128">
    <property type="entry name" value="NrdI"/>
    <property type="match status" value="1"/>
</dbReference>
<evidence type="ECO:0000313" key="6">
    <source>
        <dbReference type="Proteomes" id="UP000316196"/>
    </source>
</evidence>
<protein>
    <recommendedName>
        <fullName evidence="3 4">Protein NrdI</fullName>
    </recommendedName>
</protein>
<dbReference type="NCBIfam" id="TIGR00333">
    <property type="entry name" value="nrdI"/>
    <property type="match status" value="1"/>
</dbReference>
<evidence type="ECO:0000256" key="2">
    <source>
        <dbReference type="ARBA" id="ARBA00009942"/>
    </source>
</evidence>
<dbReference type="Pfam" id="PF07972">
    <property type="entry name" value="Flavodoxin_NdrI"/>
    <property type="match status" value="1"/>
</dbReference>
<comment type="caution">
    <text evidence="5">The sequence shown here is derived from an EMBL/GenBank/DDBJ whole genome shotgun (WGS) entry which is preliminary data.</text>
</comment>
<dbReference type="Gene3D" id="3.40.50.360">
    <property type="match status" value="1"/>
</dbReference>
<dbReference type="EMBL" id="VFOR01000002">
    <property type="protein sequence ID" value="TQL57790.1"/>
    <property type="molecule type" value="Genomic_DNA"/>
</dbReference>
<dbReference type="InterPro" id="IPR020852">
    <property type="entry name" value="RNR_Ib_NrdI_bac"/>
</dbReference>
<evidence type="ECO:0000256" key="1">
    <source>
        <dbReference type="ARBA" id="ARBA00003999"/>
    </source>
</evidence>
<evidence type="ECO:0000256" key="4">
    <source>
        <dbReference type="HAMAP-Rule" id="MF_00128"/>
    </source>
</evidence>
<dbReference type="PANTHER" id="PTHR37297:SF1">
    <property type="entry name" value="PROTEIN NRDI"/>
    <property type="match status" value="1"/>
</dbReference>
<evidence type="ECO:0000313" key="5">
    <source>
        <dbReference type="EMBL" id="TQL57790.1"/>
    </source>
</evidence>
<sequence length="133" mass="14620">MKLVYFSAASENTHRFVLKLQTNGTRVDAIRLPMGRNAPAPLITDPYILLVPTYGCGNPRTAVPRPVARFLNIEANRALLRGVISSGNTNFGSSYCMAGRMIADKCAVPHLDSFELLGTQEDVSRIRERLLTA</sequence>
<dbReference type="AlphaFoldDB" id="A0A542ZC12"/>
<dbReference type="SUPFAM" id="SSF52218">
    <property type="entry name" value="Flavoproteins"/>
    <property type="match status" value="1"/>
</dbReference>
<organism evidence="5 6">
    <name type="scientific">Propioniferax innocua</name>
    <dbReference type="NCBI Taxonomy" id="1753"/>
    <lineage>
        <taxon>Bacteria</taxon>
        <taxon>Bacillati</taxon>
        <taxon>Actinomycetota</taxon>
        <taxon>Actinomycetes</taxon>
        <taxon>Propionibacteriales</taxon>
        <taxon>Propionibacteriaceae</taxon>
        <taxon>Propioniferax</taxon>
    </lineage>
</organism>
<comment type="similarity">
    <text evidence="2 4">Belongs to the NrdI family.</text>
</comment>
<name>A0A542ZC12_9ACTN</name>
<dbReference type="PANTHER" id="PTHR37297">
    <property type="entry name" value="PROTEIN NRDI"/>
    <property type="match status" value="1"/>
</dbReference>
<reference evidence="5 6" key="1">
    <citation type="submission" date="2019-06" db="EMBL/GenBank/DDBJ databases">
        <title>Sequencing the genomes of 1000 actinobacteria strains.</title>
        <authorList>
            <person name="Klenk H.-P."/>
        </authorList>
    </citation>
    <scope>NUCLEOTIDE SEQUENCE [LARGE SCALE GENOMIC DNA]</scope>
    <source>
        <strain evidence="5 6">DSM 8251</strain>
    </source>
</reference>
<dbReference type="OrthoDB" id="350535at2"/>
<keyword evidence="6" id="KW-1185">Reference proteome</keyword>
<accession>A0A542ZC12</accession>
<gene>
    <name evidence="4" type="primary">nrdI</name>
    <name evidence="5" type="ORF">FB460_1632</name>
</gene>
<dbReference type="GO" id="GO:0010181">
    <property type="term" value="F:FMN binding"/>
    <property type="evidence" value="ECO:0007669"/>
    <property type="project" value="InterPro"/>
</dbReference>
<dbReference type="InterPro" id="IPR029039">
    <property type="entry name" value="Flavoprotein-like_sf"/>
</dbReference>
<dbReference type="Proteomes" id="UP000316196">
    <property type="component" value="Unassembled WGS sequence"/>
</dbReference>
<dbReference type="PIRSF" id="PIRSF005087">
    <property type="entry name" value="NrdI"/>
    <property type="match status" value="1"/>
</dbReference>
<dbReference type="InterPro" id="IPR004465">
    <property type="entry name" value="RNR_NrdI"/>
</dbReference>